<feature type="compositionally biased region" description="Polar residues" evidence="4">
    <location>
        <begin position="861"/>
        <end position="872"/>
    </location>
</feature>
<dbReference type="SMART" id="SM00320">
    <property type="entry name" value="WD40"/>
    <property type="match status" value="7"/>
</dbReference>
<name>A0A3P9H3I3_ORYLA</name>
<dbReference type="InterPro" id="IPR001680">
    <property type="entry name" value="WD40_rpt"/>
</dbReference>
<evidence type="ECO:0000259" key="5">
    <source>
        <dbReference type="PROSITE" id="PS50002"/>
    </source>
</evidence>
<proteinExistence type="predicted"/>
<feature type="repeat" description="WD" evidence="3">
    <location>
        <begin position="581"/>
        <end position="609"/>
    </location>
</feature>
<feature type="region of interest" description="Disordered" evidence="4">
    <location>
        <begin position="292"/>
        <end position="311"/>
    </location>
</feature>
<accession>A0A3P9H3I3</accession>
<dbReference type="SMART" id="SM00326">
    <property type="entry name" value="SH3"/>
    <property type="match status" value="1"/>
</dbReference>
<dbReference type="InterPro" id="IPR052803">
    <property type="entry name" value="Cilium-Associated_Jouberin"/>
</dbReference>
<keyword evidence="1 2" id="KW-0728">SH3 domain</keyword>
<organism evidence="6 7">
    <name type="scientific">Oryzias latipes</name>
    <name type="common">Japanese rice fish</name>
    <name type="synonym">Japanese killifish</name>
    <dbReference type="NCBI Taxonomy" id="8090"/>
    <lineage>
        <taxon>Eukaryota</taxon>
        <taxon>Metazoa</taxon>
        <taxon>Chordata</taxon>
        <taxon>Craniata</taxon>
        <taxon>Vertebrata</taxon>
        <taxon>Euteleostomi</taxon>
        <taxon>Actinopterygii</taxon>
        <taxon>Neopterygii</taxon>
        <taxon>Teleostei</taxon>
        <taxon>Neoteleostei</taxon>
        <taxon>Acanthomorphata</taxon>
        <taxon>Ovalentaria</taxon>
        <taxon>Atherinomorphae</taxon>
        <taxon>Beloniformes</taxon>
        <taxon>Adrianichthyidae</taxon>
        <taxon>Oryziinae</taxon>
        <taxon>Oryzias</taxon>
    </lineage>
</organism>
<feature type="domain" description="SH3" evidence="5">
    <location>
        <begin position="781"/>
        <end position="841"/>
    </location>
</feature>
<reference evidence="6 7" key="2">
    <citation type="submission" date="2017-04" db="EMBL/GenBank/DDBJ databases">
        <title>CpG methylation of centromeres and impact of large insertions on vertebrate speciation.</title>
        <authorList>
            <person name="Ichikawa K."/>
            <person name="Yoshimura J."/>
            <person name="Morishita S."/>
        </authorList>
    </citation>
    <scope>NUCLEOTIDE SEQUENCE</scope>
    <source>
        <strain evidence="6 7">HSOK</strain>
    </source>
</reference>
<dbReference type="InterPro" id="IPR036028">
    <property type="entry name" value="SH3-like_dom_sf"/>
</dbReference>
<dbReference type="AlphaFoldDB" id="A0A3P9H3I3"/>
<feature type="repeat" description="WD" evidence="3">
    <location>
        <begin position="422"/>
        <end position="457"/>
    </location>
</feature>
<feature type="compositionally biased region" description="Polar residues" evidence="4">
    <location>
        <begin position="292"/>
        <end position="309"/>
    </location>
</feature>
<keyword evidence="3" id="KW-0853">WD repeat</keyword>
<reference key="1">
    <citation type="journal article" date="2007" name="Nature">
        <title>The medaka draft genome and insights into vertebrate genome evolution.</title>
        <authorList>
            <person name="Kasahara M."/>
            <person name="Naruse K."/>
            <person name="Sasaki S."/>
            <person name="Nakatani Y."/>
            <person name="Qu W."/>
            <person name="Ahsan B."/>
            <person name="Yamada T."/>
            <person name="Nagayasu Y."/>
            <person name="Doi K."/>
            <person name="Kasai Y."/>
            <person name="Jindo T."/>
            <person name="Kobayashi D."/>
            <person name="Shimada A."/>
            <person name="Toyoda A."/>
            <person name="Kuroki Y."/>
            <person name="Fujiyama A."/>
            <person name="Sasaki T."/>
            <person name="Shimizu A."/>
            <person name="Asakawa S."/>
            <person name="Shimizu N."/>
            <person name="Hashimoto S."/>
            <person name="Yang J."/>
            <person name="Lee Y."/>
            <person name="Matsushima K."/>
            <person name="Sugano S."/>
            <person name="Sakaizumi M."/>
            <person name="Narita T."/>
            <person name="Ohishi K."/>
            <person name="Haga S."/>
            <person name="Ohta F."/>
            <person name="Nomoto H."/>
            <person name="Nogata K."/>
            <person name="Morishita T."/>
            <person name="Endo T."/>
            <person name="Shin-I T."/>
            <person name="Takeda H."/>
            <person name="Morishita S."/>
            <person name="Kohara Y."/>
        </authorList>
    </citation>
    <scope>NUCLEOTIDE SEQUENCE [LARGE SCALE GENOMIC DNA]</scope>
    <source>
        <strain>Hd-rR</strain>
    </source>
</reference>
<dbReference type="SUPFAM" id="SSF50978">
    <property type="entry name" value="WD40 repeat-like"/>
    <property type="match status" value="1"/>
</dbReference>
<dbReference type="PROSITE" id="PS50294">
    <property type="entry name" value="WD_REPEATS_REGION"/>
    <property type="match status" value="1"/>
</dbReference>
<evidence type="ECO:0000256" key="4">
    <source>
        <dbReference type="SAM" id="MobiDB-lite"/>
    </source>
</evidence>
<evidence type="ECO:0000256" key="3">
    <source>
        <dbReference type="PROSITE-ProRule" id="PRU00221"/>
    </source>
</evidence>
<dbReference type="InterPro" id="IPR015943">
    <property type="entry name" value="WD40/YVTN_repeat-like_dom_sf"/>
</dbReference>
<evidence type="ECO:0000313" key="6">
    <source>
        <dbReference type="Ensembl" id="ENSORLP00015002331.1"/>
    </source>
</evidence>
<sequence>MKTNFCRNISAESHRKPAGGGETPPPQKNSKKKKKAVTTDGGSPPGGGQTQEQPRGGGEEKQGGGGGEEDDLVLGVFVHKSDPLRTDLLISHPMVKIHVVDERTGQYVKKDDRRRPAVSFYEGENVDHILPVMTQPFDFRRRKSVVPEWEEQILFNERFSHFLQQDERSPKVLLLFEILDFVTMEEARANADADGHESGFRKIAWAFLKLVGANGIRNVDSKLRLQLFCPPPRAKRQPKTIEVFEWWRKFPRSKYASTLYVTVRGIQLPAHVDPSTRSMMALQEERGSSSYSELQKQVSSRTPPQTADSRQAELRWRRLPGQVCRIPNKHVLGFRGGHMGCFSVLFSNAGSILAAACADRDAFPVVVYEIPSGKVLAAFSGHLRIVYDLCWSRDDGRLLSASSDGTVREWNVEKLLGTAQKVLPHPSFVYCGRYHPSAQNLVVTGSFDFLVRVWRLDVSDVNGQLLQEFDGHSSFINSLCFDSAGTRMFSADNSGLIMVWKTAVSHDRPQPSCRHWCAEKKLEEAELRGVPISMLQLHPNGRFLLVHARDGLLRMMDLRILAVKKYLGATNYRERICSTVTPCGTWIFSGSEDGMAYVWNAETGDQVAVYSELGYSSAVHAVAFHPHENMVAFCAFGQGQPVHVYLHDHKVTQLQSLTAASRSASDIRTLRSTPDPPSGMEAATRALKLQSIQQRLDSVLNTLGQSSPGPSHGPGGATLEHASYTFANRSSLGASGRGLAADDGAVEFSASLSPRLHHAGTPPAGRSRGVSPVNQLAPGPCEPIQVVSLFDYRASRSDELSLRRGDVIQVLHKDNQTWWFGRMRGGLKGYFLSAYVVDQRDFSEQNTDALLDEETATRATPTRVSAAVSSSGELRFLSEPTLSDTEPELTDARTRRKKKVKKPGVPVSSSQSTVSDADTSGSTRTIRGRPLPQRPAGRSNRAFEADT</sequence>
<dbReference type="PANTHER" id="PTHR44499">
    <property type="entry name" value="JOUBERIN"/>
    <property type="match status" value="1"/>
</dbReference>
<dbReference type="PROSITE" id="PS50082">
    <property type="entry name" value="WD_REPEATS_2"/>
    <property type="match status" value="4"/>
</dbReference>
<feature type="region of interest" description="Disordered" evidence="4">
    <location>
        <begin position="753"/>
        <end position="775"/>
    </location>
</feature>
<dbReference type="SUPFAM" id="SSF50044">
    <property type="entry name" value="SH3-domain"/>
    <property type="match status" value="1"/>
</dbReference>
<dbReference type="Ensembl" id="ENSORLT00015011157.1">
    <property type="protein sequence ID" value="ENSORLP00015002331.1"/>
    <property type="gene ID" value="ENSORLG00015002984.1"/>
</dbReference>
<dbReference type="Pfam" id="PF00400">
    <property type="entry name" value="WD40"/>
    <property type="match status" value="4"/>
</dbReference>
<dbReference type="InterPro" id="IPR036322">
    <property type="entry name" value="WD40_repeat_dom_sf"/>
</dbReference>
<feature type="repeat" description="WD" evidence="3">
    <location>
        <begin position="469"/>
        <end position="501"/>
    </location>
</feature>
<dbReference type="PANTHER" id="PTHR44499:SF1">
    <property type="entry name" value="JOUBERIN"/>
    <property type="match status" value="1"/>
</dbReference>
<evidence type="ECO:0000256" key="2">
    <source>
        <dbReference type="PROSITE-ProRule" id="PRU00192"/>
    </source>
</evidence>
<dbReference type="PROSITE" id="PS50002">
    <property type="entry name" value="SH3"/>
    <property type="match status" value="1"/>
</dbReference>
<feature type="compositionally biased region" description="Polar residues" evidence="4">
    <location>
        <begin position="1"/>
        <end position="11"/>
    </location>
</feature>
<protein>
    <submittedName>
        <fullName evidence="6">Abelson helper integration site 1</fullName>
    </submittedName>
</protein>
<dbReference type="Pfam" id="PF00018">
    <property type="entry name" value="SH3_1"/>
    <property type="match status" value="1"/>
</dbReference>
<reference evidence="6" key="3">
    <citation type="submission" date="2025-08" db="UniProtKB">
        <authorList>
            <consortium name="Ensembl"/>
        </authorList>
    </citation>
    <scope>IDENTIFICATION</scope>
    <source>
        <strain evidence="6">HSOK</strain>
    </source>
</reference>
<dbReference type="Gene3D" id="2.30.30.40">
    <property type="entry name" value="SH3 Domains"/>
    <property type="match status" value="1"/>
</dbReference>
<reference evidence="6" key="4">
    <citation type="submission" date="2025-09" db="UniProtKB">
        <authorList>
            <consortium name="Ensembl"/>
        </authorList>
    </citation>
    <scope>IDENTIFICATION</scope>
    <source>
        <strain evidence="6">HSOK</strain>
    </source>
</reference>
<feature type="compositionally biased region" description="Polar residues" evidence="4">
    <location>
        <begin position="911"/>
        <end position="925"/>
    </location>
</feature>
<feature type="region of interest" description="Disordered" evidence="4">
    <location>
        <begin position="861"/>
        <end position="947"/>
    </location>
</feature>
<feature type="region of interest" description="Disordered" evidence="4">
    <location>
        <begin position="1"/>
        <end position="70"/>
    </location>
</feature>
<dbReference type="Proteomes" id="UP000265200">
    <property type="component" value="Chromosome 22"/>
</dbReference>
<dbReference type="Gene3D" id="2.130.10.10">
    <property type="entry name" value="YVTN repeat-like/Quinoprotein amine dehydrogenase"/>
    <property type="match status" value="1"/>
</dbReference>
<dbReference type="InterPro" id="IPR001452">
    <property type="entry name" value="SH3_domain"/>
</dbReference>
<evidence type="ECO:0000313" key="7">
    <source>
        <dbReference type="Proteomes" id="UP000265200"/>
    </source>
</evidence>
<dbReference type="CDD" id="cd00200">
    <property type="entry name" value="WD40"/>
    <property type="match status" value="1"/>
</dbReference>
<feature type="repeat" description="WD" evidence="3">
    <location>
        <begin position="379"/>
        <end position="413"/>
    </location>
</feature>
<evidence type="ECO:0000256" key="1">
    <source>
        <dbReference type="ARBA" id="ARBA00022443"/>
    </source>
</evidence>